<organism evidence="1 2">
    <name type="scientific">Rhodococcus kronopolitis</name>
    <dbReference type="NCBI Taxonomy" id="1460226"/>
    <lineage>
        <taxon>Bacteria</taxon>
        <taxon>Bacillati</taxon>
        <taxon>Actinomycetota</taxon>
        <taxon>Actinomycetes</taxon>
        <taxon>Mycobacteriales</taxon>
        <taxon>Nocardiaceae</taxon>
        <taxon>Rhodococcus</taxon>
    </lineage>
</organism>
<gene>
    <name evidence="1" type="ORF">ACFO6S_08285</name>
</gene>
<dbReference type="RefSeq" id="WP_378415844.1">
    <property type="nucleotide sequence ID" value="NZ_JBHSFO010000003.1"/>
</dbReference>
<proteinExistence type="predicted"/>
<protein>
    <recommendedName>
        <fullName evidence="3">Transcriptional regulator, AbiEi antitoxin, Type IV TA system</fullName>
    </recommendedName>
</protein>
<name>A0ABV9FTT6_9NOCA</name>
<reference evidence="2" key="1">
    <citation type="journal article" date="2019" name="Int. J. Syst. Evol. Microbiol.">
        <title>The Global Catalogue of Microorganisms (GCM) 10K type strain sequencing project: providing services to taxonomists for standard genome sequencing and annotation.</title>
        <authorList>
            <consortium name="The Broad Institute Genomics Platform"/>
            <consortium name="The Broad Institute Genome Sequencing Center for Infectious Disease"/>
            <person name="Wu L."/>
            <person name="Ma J."/>
        </authorList>
    </citation>
    <scope>NUCLEOTIDE SEQUENCE [LARGE SCALE GENOMIC DNA]</scope>
    <source>
        <strain evidence="2">CCUG 54520</strain>
    </source>
</reference>
<evidence type="ECO:0000313" key="1">
    <source>
        <dbReference type="EMBL" id="MFC4603674.1"/>
    </source>
</evidence>
<keyword evidence="2" id="KW-1185">Reference proteome</keyword>
<evidence type="ECO:0000313" key="2">
    <source>
        <dbReference type="Proteomes" id="UP001595914"/>
    </source>
</evidence>
<comment type="caution">
    <text evidence="1">The sequence shown here is derived from an EMBL/GenBank/DDBJ whole genome shotgun (WGS) entry which is preliminary data.</text>
</comment>
<evidence type="ECO:0008006" key="3">
    <source>
        <dbReference type="Google" id="ProtNLM"/>
    </source>
</evidence>
<dbReference type="EMBL" id="JBHSFO010000003">
    <property type="protein sequence ID" value="MFC4603674.1"/>
    <property type="molecule type" value="Genomic_DNA"/>
</dbReference>
<sequence>MRGGQWKTHQRLLVEASDSGVIKVSEMGGLGVSTSTVAARCRPGGPWSHLLPGVVQLTNGHPTARQRTVAALMYAGNGAMLSGRSALREYGFGHYAGDVHVLLPDRRRVQSVAFVHVERTTRLPEPEVRSGLPCAPLRRALLDAARRCTSLDAARALIAEIVQRGEVTPDELAAELSAGSKRGSALPRRVIEEVTAHVHSVPEAEARNLWLKSGLPPMVFNRTVVTGDGDFIAVPDGWMDDVGLAWEIDSIEWHLSPAEHAATLERRTRMQGKGIVVLATRPSQVRDDPSAVIDALRAHYAVALARPRPSVRLLPATGE</sequence>
<dbReference type="Proteomes" id="UP001595914">
    <property type="component" value="Unassembled WGS sequence"/>
</dbReference>
<accession>A0ABV9FTT6</accession>